<evidence type="ECO:0000256" key="6">
    <source>
        <dbReference type="ARBA" id="ARBA00035289"/>
    </source>
</evidence>
<dbReference type="InterPro" id="IPR038340">
    <property type="entry name" value="MRP-L47_sf"/>
</dbReference>
<proteinExistence type="inferred from homology"/>
<keyword evidence="3 9" id="KW-0689">Ribosomal protein</keyword>
<gene>
    <name evidence="9" type="ORF">B0J11DRAFT_59697</name>
</gene>
<dbReference type="GO" id="GO:0005762">
    <property type="term" value="C:mitochondrial large ribosomal subunit"/>
    <property type="evidence" value="ECO:0007669"/>
    <property type="project" value="TreeGrafter"/>
</dbReference>
<comment type="subcellular location">
    <subcellularLocation>
        <location evidence="1">Mitochondrion</location>
    </subcellularLocation>
</comment>
<accession>A0A9P9DIE0</accession>
<evidence type="ECO:0000256" key="5">
    <source>
        <dbReference type="ARBA" id="ARBA00023274"/>
    </source>
</evidence>
<protein>
    <recommendedName>
        <fullName evidence="6">Large ribosomal subunit protein uL29m</fullName>
    </recommendedName>
    <alternativeName>
        <fullName evidence="7">54S ribosomal protein L4, mitochondrial</fullName>
    </alternativeName>
</protein>
<reference evidence="9" key="1">
    <citation type="journal article" date="2021" name="Nat. Commun.">
        <title>Genetic determinants of endophytism in the Arabidopsis root mycobiome.</title>
        <authorList>
            <person name="Mesny F."/>
            <person name="Miyauchi S."/>
            <person name="Thiergart T."/>
            <person name="Pickel B."/>
            <person name="Atanasova L."/>
            <person name="Karlsson M."/>
            <person name="Huettel B."/>
            <person name="Barry K.W."/>
            <person name="Haridas S."/>
            <person name="Chen C."/>
            <person name="Bauer D."/>
            <person name="Andreopoulos W."/>
            <person name="Pangilinan J."/>
            <person name="LaButti K."/>
            <person name="Riley R."/>
            <person name="Lipzen A."/>
            <person name="Clum A."/>
            <person name="Drula E."/>
            <person name="Henrissat B."/>
            <person name="Kohler A."/>
            <person name="Grigoriev I.V."/>
            <person name="Martin F.M."/>
            <person name="Hacquard S."/>
        </authorList>
    </citation>
    <scope>NUCLEOTIDE SEQUENCE</scope>
    <source>
        <strain evidence="9">MPI-CAGE-CH-0243</strain>
    </source>
</reference>
<comment type="similarity">
    <text evidence="2">Belongs to the universal ribosomal protein uL29 family.</text>
</comment>
<dbReference type="PANTHER" id="PTHR21183:SF18">
    <property type="entry name" value="LARGE RIBOSOMAL SUBUNIT PROTEIN UL29M"/>
    <property type="match status" value="1"/>
</dbReference>
<keyword evidence="10" id="KW-1185">Reference proteome</keyword>
<evidence type="ECO:0000256" key="8">
    <source>
        <dbReference type="SAM" id="MobiDB-lite"/>
    </source>
</evidence>
<evidence type="ECO:0000256" key="3">
    <source>
        <dbReference type="ARBA" id="ARBA00022980"/>
    </source>
</evidence>
<dbReference type="Pfam" id="PF06984">
    <property type="entry name" value="MRP-L47"/>
    <property type="match status" value="1"/>
</dbReference>
<evidence type="ECO:0000256" key="1">
    <source>
        <dbReference type="ARBA" id="ARBA00004173"/>
    </source>
</evidence>
<dbReference type="PANTHER" id="PTHR21183">
    <property type="entry name" value="RIBOSOMAL PROTEIN L47, MITOCHONDRIAL-RELATED"/>
    <property type="match status" value="1"/>
</dbReference>
<dbReference type="AlphaFoldDB" id="A0A9P9DIE0"/>
<feature type="region of interest" description="Disordered" evidence="8">
    <location>
        <begin position="218"/>
        <end position="261"/>
    </location>
</feature>
<evidence type="ECO:0000256" key="7">
    <source>
        <dbReference type="ARBA" id="ARBA00035399"/>
    </source>
</evidence>
<dbReference type="OrthoDB" id="270763at2759"/>
<name>A0A9P9DIE0_9PLEO</name>
<organism evidence="9 10">
    <name type="scientific">Dendryphion nanum</name>
    <dbReference type="NCBI Taxonomy" id="256645"/>
    <lineage>
        <taxon>Eukaryota</taxon>
        <taxon>Fungi</taxon>
        <taxon>Dikarya</taxon>
        <taxon>Ascomycota</taxon>
        <taxon>Pezizomycotina</taxon>
        <taxon>Dothideomycetes</taxon>
        <taxon>Pleosporomycetidae</taxon>
        <taxon>Pleosporales</taxon>
        <taxon>Torulaceae</taxon>
        <taxon>Dendryphion</taxon>
    </lineage>
</organism>
<evidence type="ECO:0000256" key="2">
    <source>
        <dbReference type="ARBA" id="ARBA00009254"/>
    </source>
</evidence>
<dbReference type="InterPro" id="IPR010729">
    <property type="entry name" value="Ribosomal_uL29_mit"/>
</dbReference>
<keyword evidence="5" id="KW-0687">Ribonucleoprotein</keyword>
<dbReference type="GO" id="GO:0032543">
    <property type="term" value="P:mitochondrial translation"/>
    <property type="evidence" value="ECO:0007669"/>
    <property type="project" value="TreeGrafter"/>
</dbReference>
<evidence type="ECO:0000256" key="4">
    <source>
        <dbReference type="ARBA" id="ARBA00023128"/>
    </source>
</evidence>
<evidence type="ECO:0000313" key="9">
    <source>
        <dbReference type="EMBL" id="KAH7121200.1"/>
    </source>
</evidence>
<evidence type="ECO:0000313" key="10">
    <source>
        <dbReference type="Proteomes" id="UP000700596"/>
    </source>
</evidence>
<sequence length="261" mass="29597">MTTIPAFRTLRSQLVSTQTYVLFPFLAPSIPHSSSTLPNSIARFSTSSILLKGDNNKSRGLSALRSTGPRRRQKTLRTLLFDRPHLPKPVIRESQTIKGDEDHGLWGFFKDKKLLQTPVEESRHGRGWTVSELRMKSWEDLHALWWVCVKERNRLATEKVIREKAKGLYGDQETKIRDEAVQDTMKAILDTLNERHTAWKGACELAVNDPTIDLENNTHNVNPYSADPEDYQELEPQAVEHGGHNEALDQPAAPKAAKITQ</sequence>
<dbReference type="EMBL" id="JAGMWT010000010">
    <property type="protein sequence ID" value="KAH7121200.1"/>
    <property type="molecule type" value="Genomic_DNA"/>
</dbReference>
<keyword evidence="4" id="KW-0496">Mitochondrion</keyword>
<comment type="caution">
    <text evidence="9">The sequence shown here is derived from an EMBL/GenBank/DDBJ whole genome shotgun (WGS) entry which is preliminary data.</text>
</comment>
<dbReference type="Proteomes" id="UP000700596">
    <property type="component" value="Unassembled WGS sequence"/>
</dbReference>
<dbReference type="Gene3D" id="6.10.330.20">
    <property type="match status" value="1"/>
</dbReference>
<dbReference type="GO" id="GO:0003735">
    <property type="term" value="F:structural constituent of ribosome"/>
    <property type="evidence" value="ECO:0007669"/>
    <property type="project" value="InterPro"/>
</dbReference>